<sequence length="480" mass="52624">MKSYDAIIIGSGPNGLAAALTMRKQGLTTLIIEGDSMIGGGMRTKELTIPGFKHDVCSAVHPFALESPFFRSNMVAEAGLEFISAGYQLAHPLDSGNTAILHKSLDRMYAELGPDAKVYKSLIQGLVENWYELSGDILGPLRIPKNPLLMAKFGLNALRRANTTANRFQTQEGRALWAGLVGHGLLPFSKIATSAIGLVLATLGHRSGWLIPKGGSQSIADAMLADYQNKAGECKINCWIDNLQDLPKHKILILDMTPQQILKLKGLNLTDKYRNALGDFKYGMGVFKIDWALSDPTPFLDKRCQQAATVHIGNTYEEIAHNELMTYKGKIVEKPFVLFSQPSMFDSLRAPEGKHTGWAYCHVPHGSTIDRTEAIENQIQRFAPGFKDTIIAKSSMNTLQMQAYNPNYVGGDISGGQMDIKQLFTRPTNSLTPYRTSNPNVYIASSSTPPGGGVHGMCGFHAARVAMKDHFNITLDFDFV</sequence>
<organism evidence="1 2">
    <name type="scientific">Sphingobacterium daejeonense</name>
    <dbReference type="NCBI Taxonomy" id="371142"/>
    <lineage>
        <taxon>Bacteria</taxon>
        <taxon>Pseudomonadati</taxon>
        <taxon>Bacteroidota</taxon>
        <taxon>Sphingobacteriia</taxon>
        <taxon>Sphingobacteriales</taxon>
        <taxon>Sphingobacteriaceae</taxon>
        <taxon>Sphingobacterium</taxon>
    </lineage>
</organism>
<dbReference type="EMBL" id="JBHTKY010000005">
    <property type="protein sequence ID" value="MFD1165099.1"/>
    <property type="molecule type" value="Genomic_DNA"/>
</dbReference>
<dbReference type="PANTHER" id="PTHR10668">
    <property type="entry name" value="PHYTOENE DEHYDROGENASE"/>
    <property type="match status" value="1"/>
</dbReference>
<gene>
    <name evidence="1" type="ORF">ACFQ2C_05700</name>
</gene>
<evidence type="ECO:0000313" key="2">
    <source>
        <dbReference type="Proteomes" id="UP001597205"/>
    </source>
</evidence>
<dbReference type="Pfam" id="PF13450">
    <property type="entry name" value="NAD_binding_8"/>
    <property type="match status" value="1"/>
</dbReference>
<proteinExistence type="predicted"/>
<reference evidence="2" key="1">
    <citation type="journal article" date="2019" name="Int. J. Syst. Evol. Microbiol.">
        <title>The Global Catalogue of Microorganisms (GCM) 10K type strain sequencing project: providing services to taxonomists for standard genome sequencing and annotation.</title>
        <authorList>
            <consortium name="The Broad Institute Genomics Platform"/>
            <consortium name="The Broad Institute Genome Sequencing Center for Infectious Disease"/>
            <person name="Wu L."/>
            <person name="Ma J."/>
        </authorList>
    </citation>
    <scope>NUCLEOTIDE SEQUENCE [LARGE SCALE GENOMIC DNA]</scope>
    <source>
        <strain evidence="2">CCUG 52468</strain>
    </source>
</reference>
<comment type="caution">
    <text evidence="1">The sequence shown here is derived from an EMBL/GenBank/DDBJ whole genome shotgun (WGS) entry which is preliminary data.</text>
</comment>
<dbReference type="Proteomes" id="UP001597205">
    <property type="component" value="Unassembled WGS sequence"/>
</dbReference>
<dbReference type="InterPro" id="IPR036188">
    <property type="entry name" value="FAD/NAD-bd_sf"/>
</dbReference>
<accession>A0ABW3RIT6</accession>
<dbReference type="PANTHER" id="PTHR10668:SF105">
    <property type="entry name" value="DEHYDROGENASE-RELATED"/>
    <property type="match status" value="1"/>
</dbReference>
<evidence type="ECO:0000313" key="1">
    <source>
        <dbReference type="EMBL" id="MFD1165099.1"/>
    </source>
</evidence>
<name>A0ABW3RIT6_9SPHI</name>
<protein>
    <submittedName>
        <fullName evidence="1">Phytoene desaturase family protein</fullName>
    </submittedName>
</protein>
<keyword evidence="2" id="KW-1185">Reference proteome</keyword>
<dbReference type="RefSeq" id="WP_380895051.1">
    <property type="nucleotide sequence ID" value="NZ_JBHTKY010000005.1"/>
</dbReference>
<dbReference type="SUPFAM" id="SSF51905">
    <property type="entry name" value="FAD/NAD(P)-binding domain"/>
    <property type="match status" value="1"/>
</dbReference>
<dbReference type="Gene3D" id="3.50.50.60">
    <property type="entry name" value="FAD/NAD(P)-binding domain"/>
    <property type="match status" value="1"/>
</dbReference>